<feature type="transmembrane region" description="Helical" evidence="2">
    <location>
        <begin position="90"/>
        <end position="114"/>
    </location>
</feature>
<feature type="transmembrane region" description="Helical" evidence="2">
    <location>
        <begin position="12"/>
        <end position="37"/>
    </location>
</feature>
<keyword evidence="2" id="KW-1133">Transmembrane helix</keyword>
<name>A0A7S1NPE1_9EUGL</name>
<keyword evidence="2" id="KW-0812">Transmembrane</keyword>
<evidence type="ECO:0000256" key="2">
    <source>
        <dbReference type="SAM" id="Phobius"/>
    </source>
</evidence>
<keyword evidence="2" id="KW-0472">Membrane</keyword>
<evidence type="ECO:0000256" key="1">
    <source>
        <dbReference type="SAM" id="MobiDB-lite"/>
    </source>
</evidence>
<proteinExistence type="predicted"/>
<organism evidence="3">
    <name type="scientific">Eutreptiella gymnastica</name>
    <dbReference type="NCBI Taxonomy" id="73025"/>
    <lineage>
        <taxon>Eukaryota</taxon>
        <taxon>Discoba</taxon>
        <taxon>Euglenozoa</taxon>
        <taxon>Euglenida</taxon>
        <taxon>Spirocuta</taxon>
        <taxon>Euglenophyceae</taxon>
        <taxon>Eutreptiales</taxon>
        <taxon>Eutreptiaceae</taxon>
        <taxon>Eutreptiella</taxon>
    </lineage>
</organism>
<evidence type="ECO:0000313" key="3">
    <source>
        <dbReference type="EMBL" id="CAD9032567.1"/>
    </source>
</evidence>
<feature type="region of interest" description="Disordered" evidence="1">
    <location>
        <begin position="174"/>
        <end position="196"/>
    </location>
</feature>
<dbReference type="EMBL" id="HBGA01117442">
    <property type="protein sequence ID" value="CAD9032567.1"/>
    <property type="molecule type" value="Transcribed_RNA"/>
</dbReference>
<feature type="transmembrane region" description="Helical" evidence="2">
    <location>
        <begin position="134"/>
        <end position="156"/>
    </location>
</feature>
<protein>
    <submittedName>
        <fullName evidence="3">Uncharacterized protein</fullName>
    </submittedName>
</protein>
<accession>A0A7S1NPE1</accession>
<reference evidence="3" key="1">
    <citation type="submission" date="2021-01" db="EMBL/GenBank/DDBJ databases">
        <authorList>
            <person name="Corre E."/>
            <person name="Pelletier E."/>
            <person name="Niang G."/>
            <person name="Scheremetjew M."/>
            <person name="Finn R."/>
            <person name="Kale V."/>
            <person name="Holt S."/>
            <person name="Cochrane G."/>
            <person name="Meng A."/>
            <person name="Brown T."/>
            <person name="Cohen L."/>
        </authorList>
    </citation>
    <scope>NUCLEOTIDE SEQUENCE</scope>
    <source>
        <strain evidence="3">NIES-381</strain>
    </source>
</reference>
<feature type="transmembrane region" description="Helical" evidence="2">
    <location>
        <begin position="57"/>
        <end position="78"/>
    </location>
</feature>
<dbReference type="AlphaFoldDB" id="A0A7S1NPE1"/>
<sequence length="196" mass="21651">MPVRSLPEDKPKIVFHAVMMAIQNFGFFVMYYGLWGATPHPGLIGDVSGDPCSNTRFATGFMALTCFCEAFLCIGMAFGGYTDDKTVFTLYWFAHLVGGLCYIFCTGAVPAARFSDEGKACAKLSPSNGDRVQMVWIVHAVLFMVYVGGMLSITYFSFLKPTFFFQEGGGRTDHIDRPRGERGAAGRRQQDRVSDV</sequence>
<gene>
    <name evidence="3" type="ORF">EGYM00392_LOCUS43711</name>
</gene>